<dbReference type="GO" id="GO:0008270">
    <property type="term" value="F:zinc ion binding"/>
    <property type="evidence" value="ECO:0007669"/>
    <property type="project" value="UniProtKB-KW"/>
</dbReference>
<sequence>MYNVASLMSSSPIQIVPPNRRNISLCSVCGDKASGKHYGVMSCDGCRGFFKRSVRRKLEYKCKGDSTCQVDVNRRNQCQACRFQRCLAVKMKPNAVQNERVPRHGSKRVMQAPSVSRVQSWTPPAVGTSSPIWSASQMFLPQQSFNISKCSTSSDMSNNDETQISINEDNSSRVLCEIASFVLLESIRWLYSVPSFKALNEFDQLVLVEQSWSMLFILTSAEMKKFIDQNEIDSDDDDSPYQLFQSMIKEFMIHSIDQNEYTLMKLIVIFNNPKRHELHDPLIIEKYHKDALFMLNEYTKNSKYRRLAELLMLLSNLQEKIIQINLDKIFFQHLINRISMKNLLHNIIRHLTAFIQ</sequence>
<dbReference type="InterPro" id="IPR001723">
    <property type="entry name" value="Nuclear_hrmn_rcpt"/>
</dbReference>
<evidence type="ECO:0000256" key="10">
    <source>
        <dbReference type="RuleBase" id="RU004334"/>
    </source>
</evidence>
<dbReference type="PROSITE" id="PS00031">
    <property type="entry name" value="NUCLEAR_REC_DBD_1"/>
    <property type="match status" value="1"/>
</dbReference>
<dbReference type="Pfam" id="PF00105">
    <property type="entry name" value="zf-C4"/>
    <property type="match status" value="1"/>
</dbReference>
<dbReference type="InterPro" id="IPR050274">
    <property type="entry name" value="Nuclear_hormone_rcpt_NR2"/>
</dbReference>
<dbReference type="GO" id="GO:0003700">
    <property type="term" value="F:DNA-binding transcription factor activity"/>
    <property type="evidence" value="ECO:0007669"/>
    <property type="project" value="InterPro"/>
</dbReference>
<keyword evidence="6 10" id="KW-0238">DNA-binding</keyword>
<dbReference type="InterPro" id="IPR001628">
    <property type="entry name" value="Znf_hrmn_rcpt"/>
</dbReference>
<dbReference type="AlphaFoldDB" id="A0A816GZ15"/>
<evidence type="ECO:0000259" key="11">
    <source>
        <dbReference type="PROSITE" id="PS51030"/>
    </source>
</evidence>
<dbReference type="SUPFAM" id="SSF48508">
    <property type="entry name" value="Nuclear receptor ligand-binding domain"/>
    <property type="match status" value="1"/>
</dbReference>
<evidence type="ECO:0000256" key="3">
    <source>
        <dbReference type="ARBA" id="ARBA00022771"/>
    </source>
</evidence>
<dbReference type="GO" id="GO:0043565">
    <property type="term" value="F:sequence-specific DNA binding"/>
    <property type="evidence" value="ECO:0007669"/>
    <property type="project" value="InterPro"/>
</dbReference>
<feature type="domain" description="NR LBD" evidence="12">
    <location>
        <begin position="124"/>
        <end position="351"/>
    </location>
</feature>
<dbReference type="Proteomes" id="UP000663855">
    <property type="component" value="Unassembled WGS sequence"/>
</dbReference>
<gene>
    <name evidence="13" type="ORF">CJN711_LOCUS6512</name>
    <name evidence="14" type="ORF">KQP761_LOCUS36745</name>
</gene>
<dbReference type="PANTHER" id="PTHR24083">
    <property type="entry name" value="NUCLEAR HORMONE RECEPTOR"/>
    <property type="match status" value="1"/>
</dbReference>
<keyword evidence="5 10" id="KW-0805">Transcription regulation</keyword>
<keyword evidence="8 10" id="KW-0675">Receptor</keyword>
<evidence type="ECO:0000256" key="1">
    <source>
        <dbReference type="ARBA" id="ARBA00004123"/>
    </source>
</evidence>
<dbReference type="InterPro" id="IPR013088">
    <property type="entry name" value="Znf_NHR/GATA"/>
</dbReference>
<dbReference type="FunFam" id="3.30.50.10:FF:000006">
    <property type="entry name" value="Nuclear receptor subfamily 5 group A member"/>
    <property type="match status" value="1"/>
</dbReference>
<keyword evidence="7 10" id="KW-0804">Transcription</keyword>
<evidence type="ECO:0000313" key="14">
    <source>
        <dbReference type="EMBL" id="CAF1681474.1"/>
    </source>
</evidence>
<organism evidence="14 15">
    <name type="scientific">Rotaria magnacalcarata</name>
    <dbReference type="NCBI Taxonomy" id="392030"/>
    <lineage>
        <taxon>Eukaryota</taxon>
        <taxon>Metazoa</taxon>
        <taxon>Spiralia</taxon>
        <taxon>Gnathifera</taxon>
        <taxon>Rotifera</taxon>
        <taxon>Eurotatoria</taxon>
        <taxon>Bdelloidea</taxon>
        <taxon>Philodinida</taxon>
        <taxon>Philodinidae</taxon>
        <taxon>Rotaria</taxon>
    </lineage>
</organism>
<dbReference type="InterPro" id="IPR000536">
    <property type="entry name" value="Nucl_hrmn_rcpt_lig-bd"/>
</dbReference>
<dbReference type="InterPro" id="IPR035500">
    <property type="entry name" value="NHR-like_dom_sf"/>
</dbReference>
<dbReference type="SUPFAM" id="SSF57716">
    <property type="entry name" value="Glucocorticoid receptor-like (DNA-binding domain)"/>
    <property type="match status" value="1"/>
</dbReference>
<evidence type="ECO:0000256" key="5">
    <source>
        <dbReference type="ARBA" id="ARBA00023015"/>
    </source>
</evidence>
<protein>
    <submittedName>
        <fullName evidence="14">Uncharacterized protein</fullName>
    </submittedName>
</protein>
<dbReference type="Gene3D" id="3.30.50.10">
    <property type="entry name" value="Erythroid Transcription Factor GATA-1, subunit A"/>
    <property type="match status" value="1"/>
</dbReference>
<evidence type="ECO:0000259" key="12">
    <source>
        <dbReference type="PROSITE" id="PS51843"/>
    </source>
</evidence>
<dbReference type="SMART" id="SM00399">
    <property type="entry name" value="ZnF_C4"/>
    <property type="match status" value="1"/>
</dbReference>
<evidence type="ECO:0000256" key="4">
    <source>
        <dbReference type="ARBA" id="ARBA00022833"/>
    </source>
</evidence>
<accession>A0A816GZ15</accession>
<comment type="caution">
    <text evidence="14">The sequence shown here is derived from an EMBL/GenBank/DDBJ whole genome shotgun (WGS) entry which is preliminary data.</text>
</comment>
<reference evidence="14" key="1">
    <citation type="submission" date="2021-02" db="EMBL/GenBank/DDBJ databases">
        <authorList>
            <person name="Nowell W R."/>
        </authorList>
    </citation>
    <scope>NUCLEOTIDE SEQUENCE</scope>
</reference>
<name>A0A816GZ15_9BILA</name>
<dbReference type="PRINTS" id="PR00398">
    <property type="entry name" value="STRDHORMONER"/>
</dbReference>
<dbReference type="PROSITE" id="PS51843">
    <property type="entry name" value="NR_LBD"/>
    <property type="match status" value="1"/>
</dbReference>
<feature type="domain" description="Nuclear receptor" evidence="11">
    <location>
        <begin position="23"/>
        <end position="98"/>
    </location>
</feature>
<evidence type="ECO:0000256" key="2">
    <source>
        <dbReference type="ARBA" id="ARBA00022723"/>
    </source>
</evidence>
<keyword evidence="4 10" id="KW-0862">Zinc</keyword>
<dbReference type="PRINTS" id="PR00047">
    <property type="entry name" value="STROIDFINGER"/>
</dbReference>
<keyword evidence="9 10" id="KW-0539">Nucleus</keyword>
<dbReference type="Proteomes" id="UP000663834">
    <property type="component" value="Unassembled WGS sequence"/>
</dbReference>
<dbReference type="EMBL" id="CAJNOV010002051">
    <property type="protein sequence ID" value="CAF1087720.1"/>
    <property type="molecule type" value="Genomic_DNA"/>
</dbReference>
<dbReference type="Pfam" id="PF00104">
    <property type="entry name" value="Hormone_recep"/>
    <property type="match status" value="1"/>
</dbReference>
<comment type="subcellular location">
    <subcellularLocation>
        <location evidence="1 10">Nucleus</location>
    </subcellularLocation>
</comment>
<evidence type="ECO:0000313" key="15">
    <source>
        <dbReference type="Proteomes" id="UP000663834"/>
    </source>
</evidence>
<dbReference type="OrthoDB" id="5771769at2759"/>
<keyword evidence="3 10" id="KW-0863">Zinc-finger</keyword>
<dbReference type="EMBL" id="CAJNOW010020782">
    <property type="protein sequence ID" value="CAF1681474.1"/>
    <property type="molecule type" value="Genomic_DNA"/>
</dbReference>
<evidence type="ECO:0000256" key="8">
    <source>
        <dbReference type="ARBA" id="ARBA00023170"/>
    </source>
</evidence>
<evidence type="ECO:0000256" key="6">
    <source>
        <dbReference type="ARBA" id="ARBA00023125"/>
    </source>
</evidence>
<dbReference type="GO" id="GO:0005634">
    <property type="term" value="C:nucleus"/>
    <property type="evidence" value="ECO:0007669"/>
    <property type="project" value="UniProtKB-SubCell"/>
</dbReference>
<dbReference type="SMART" id="SM00430">
    <property type="entry name" value="HOLI"/>
    <property type="match status" value="1"/>
</dbReference>
<dbReference type="CDD" id="cd07164">
    <property type="entry name" value="NR_DBD_PNR_like_1"/>
    <property type="match status" value="1"/>
</dbReference>
<evidence type="ECO:0000256" key="7">
    <source>
        <dbReference type="ARBA" id="ARBA00023163"/>
    </source>
</evidence>
<proteinExistence type="inferred from homology"/>
<comment type="similarity">
    <text evidence="10">Belongs to the nuclear hormone receptor family.</text>
</comment>
<dbReference type="PROSITE" id="PS51030">
    <property type="entry name" value="NUCLEAR_REC_DBD_2"/>
    <property type="match status" value="1"/>
</dbReference>
<evidence type="ECO:0000256" key="9">
    <source>
        <dbReference type="ARBA" id="ARBA00023242"/>
    </source>
</evidence>
<evidence type="ECO:0000313" key="13">
    <source>
        <dbReference type="EMBL" id="CAF1087720.1"/>
    </source>
</evidence>
<keyword evidence="2 10" id="KW-0479">Metal-binding</keyword>
<dbReference type="Gene3D" id="1.10.565.10">
    <property type="entry name" value="Retinoid X Receptor"/>
    <property type="match status" value="1"/>
</dbReference>